<feature type="compositionally biased region" description="Basic residues" evidence="7">
    <location>
        <begin position="264"/>
        <end position="278"/>
    </location>
</feature>
<dbReference type="GO" id="GO:0045892">
    <property type="term" value="P:negative regulation of DNA-templated transcription"/>
    <property type="evidence" value="ECO:0007669"/>
    <property type="project" value="UniProtKB-UniRule"/>
</dbReference>
<dbReference type="PaxDb" id="65489-OBART05G20200.1"/>
<feature type="region of interest" description="Disordered" evidence="7">
    <location>
        <begin position="247"/>
        <end position="306"/>
    </location>
</feature>
<evidence type="ECO:0000256" key="4">
    <source>
        <dbReference type="ARBA" id="ARBA00023163"/>
    </source>
</evidence>
<dbReference type="InterPro" id="IPR006458">
    <property type="entry name" value="Ovate_C"/>
</dbReference>
<dbReference type="Pfam" id="PF04844">
    <property type="entry name" value="Ovate"/>
    <property type="match status" value="1"/>
</dbReference>
<proteinExistence type="predicted"/>
<feature type="compositionally biased region" description="Basic and acidic residues" evidence="7">
    <location>
        <begin position="20"/>
        <end position="29"/>
    </location>
</feature>
<evidence type="ECO:0000256" key="6">
    <source>
        <dbReference type="RuleBase" id="RU367028"/>
    </source>
</evidence>
<evidence type="ECO:0000259" key="8">
    <source>
        <dbReference type="PROSITE" id="PS51754"/>
    </source>
</evidence>
<feature type="compositionally biased region" description="Basic and acidic residues" evidence="7">
    <location>
        <begin position="160"/>
        <end position="172"/>
    </location>
</feature>
<reference evidence="9" key="2">
    <citation type="submission" date="2015-03" db="UniProtKB">
        <authorList>
            <consortium name="EnsemblPlants"/>
        </authorList>
    </citation>
    <scope>IDENTIFICATION</scope>
</reference>
<feature type="region of interest" description="Disordered" evidence="7">
    <location>
        <begin position="68"/>
        <end position="91"/>
    </location>
</feature>
<organism evidence="9">
    <name type="scientific">Oryza barthii</name>
    <dbReference type="NCBI Taxonomy" id="65489"/>
    <lineage>
        <taxon>Eukaryota</taxon>
        <taxon>Viridiplantae</taxon>
        <taxon>Streptophyta</taxon>
        <taxon>Embryophyta</taxon>
        <taxon>Tracheophyta</taxon>
        <taxon>Spermatophyta</taxon>
        <taxon>Magnoliopsida</taxon>
        <taxon>Liliopsida</taxon>
        <taxon>Poales</taxon>
        <taxon>Poaceae</taxon>
        <taxon>BOP clade</taxon>
        <taxon>Oryzoideae</taxon>
        <taxon>Oryzeae</taxon>
        <taxon>Oryzinae</taxon>
        <taxon>Oryza</taxon>
    </lineage>
</organism>
<accession>A0A0D3G8Y4</accession>
<dbReference type="HOGENOM" id="CLU_036558_0_0_1"/>
<comment type="function">
    <text evidence="6">Transcriptional repressor that regulates multiple aspects of plant growth and development.</text>
</comment>
<feature type="compositionally biased region" description="Low complexity" evidence="7">
    <location>
        <begin position="250"/>
        <end position="261"/>
    </location>
</feature>
<dbReference type="EnsemblPlants" id="OBART05G20200.1">
    <property type="protein sequence ID" value="OBART05G20200.1"/>
    <property type="gene ID" value="OBART05G20200"/>
</dbReference>
<dbReference type="Proteomes" id="UP000026960">
    <property type="component" value="Chromosome 5"/>
</dbReference>
<keyword evidence="3 6" id="KW-0805">Transcription regulation</keyword>
<dbReference type="Gramene" id="OBART05G20200.1">
    <property type="protein sequence ID" value="OBART05G20200.1"/>
    <property type="gene ID" value="OBART05G20200"/>
</dbReference>
<evidence type="ECO:0000313" key="10">
    <source>
        <dbReference type="Proteomes" id="UP000026960"/>
    </source>
</evidence>
<keyword evidence="4 6" id="KW-0804">Transcription</keyword>
<keyword evidence="10" id="KW-1185">Reference proteome</keyword>
<feature type="region of interest" description="Disordered" evidence="7">
    <location>
        <begin position="1"/>
        <end position="29"/>
    </location>
</feature>
<evidence type="ECO:0000256" key="1">
    <source>
        <dbReference type="ARBA" id="ARBA00004123"/>
    </source>
</evidence>
<evidence type="ECO:0000313" key="9">
    <source>
        <dbReference type="EnsemblPlants" id="OBART05G20200.1"/>
    </source>
</evidence>
<reference evidence="9" key="1">
    <citation type="journal article" date="2009" name="Rice">
        <title>De Novo Next Generation Sequencing of Plant Genomes.</title>
        <authorList>
            <person name="Rounsley S."/>
            <person name="Marri P.R."/>
            <person name="Yu Y."/>
            <person name="He R."/>
            <person name="Sisneros N."/>
            <person name="Goicoechea J.L."/>
            <person name="Lee S.J."/>
            <person name="Angelova A."/>
            <person name="Kudrna D."/>
            <person name="Luo M."/>
            <person name="Affourtit J."/>
            <person name="Desany B."/>
            <person name="Knight J."/>
            <person name="Niazi F."/>
            <person name="Egholm M."/>
            <person name="Wing R.A."/>
        </authorList>
    </citation>
    <scope>NUCLEOTIDE SEQUENCE [LARGE SCALE GENOMIC DNA]</scope>
    <source>
        <strain evidence="9">cv. IRGC 105608</strain>
    </source>
</reference>
<dbReference type="InterPro" id="IPR038933">
    <property type="entry name" value="Ovate"/>
</dbReference>
<sequence>MLSSEPGVLLTGRYGPPFSETRKEQKEQRNLAPHALSRRYLSRAGHGVVALWPGPPFDLSLLLHSSSSYSAEERRRRRRRAGERRAREDMGRRKFRLSDMMPNAWFYKLRDMRARGGRGATAMQPPSSSSLMRGSRAAQQQAGTSRLGTSSSSSSLLPHRASDGGRGVEFRRRATTVDGPEEDATVDVKVITSDADIIIDLGADDDDDDDTPERVLRPVVTRPARRELDWCEPAEVKHVDLAELMTPRGSSASASSEKSISTGKPRRSSVSSRRRLKTRTNSPRLAACRKGKPTARATTTTPTQPPLAHSFAVVKTSSDPRRDFLESMEEMIAENGIRDAGDLEDLLACYLSLNSGEYHDLIVEVFEQVWTGLAAACGVMP</sequence>
<protein>
    <recommendedName>
        <fullName evidence="6">Transcription repressor</fullName>
    </recommendedName>
    <alternativeName>
        <fullName evidence="6">Ovate family protein</fullName>
    </alternativeName>
</protein>
<dbReference type="PROSITE" id="PS51754">
    <property type="entry name" value="OVATE"/>
    <property type="match status" value="1"/>
</dbReference>
<dbReference type="NCBIfam" id="TIGR01568">
    <property type="entry name" value="A_thal_3678"/>
    <property type="match status" value="1"/>
</dbReference>
<keyword evidence="2 6" id="KW-0678">Repressor</keyword>
<dbReference type="GO" id="GO:0005634">
    <property type="term" value="C:nucleus"/>
    <property type="evidence" value="ECO:0007669"/>
    <property type="project" value="UniProtKB-SubCell"/>
</dbReference>
<evidence type="ECO:0000256" key="2">
    <source>
        <dbReference type="ARBA" id="ARBA00022491"/>
    </source>
</evidence>
<feature type="domain" description="OVATE" evidence="8">
    <location>
        <begin position="313"/>
        <end position="372"/>
    </location>
</feature>
<feature type="region of interest" description="Disordered" evidence="7">
    <location>
        <begin position="116"/>
        <end position="181"/>
    </location>
</feature>
<comment type="subcellular location">
    <subcellularLocation>
        <location evidence="1 6">Nucleus</location>
    </subcellularLocation>
</comment>
<dbReference type="PANTHER" id="PTHR33057">
    <property type="entry name" value="TRANSCRIPTION REPRESSOR OFP7-RELATED"/>
    <property type="match status" value="1"/>
</dbReference>
<dbReference type="InterPro" id="IPR025830">
    <property type="entry name" value="DNA_bnd_dom_ovate"/>
</dbReference>
<name>A0A0D3G8Y4_9ORYZ</name>
<dbReference type="Pfam" id="PF13724">
    <property type="entry name" value="DNA_binding_2"/>
    <property type="match status" value="1"/>
</dbReference>
<dbReference type="PANTHER" id="PTHR33057:SF194">
    <property type="entry name" value="TRANSCRIPTION REPRESSOR"/>
    <property type="match status" value="1"/>
</dbReference>
<dbReference type="eggNOG" id="ENOG502RTS2">
    <property type="taxonomic scope" value="Eukaryota"/>
</dbReference>
<evidence type="ECO:0000256" key="3">
    <source>
        <dbReference type="ARBA" id="ARBA00023015"/>
    </source>
</evidence>
<feature type="compositionally biased region" description="Low complexity" evidence="7">
    <location>
        <begin position="143"/>
        <end position="157"/>
    </location>
</feature>
<dbReference type="STRING" id="65489.A0A0D3G8Y4"/>
<dbReference type="AlphaFoldDB" id="A0A0D3G8Y4"/>
<evidence type="ECO:0000256" key="5">
    <source>
        <dbReference type="ARBA" id="ARBA00023242"/>
    </source>
</evidence>
<feature type="compositionally biased region" description="Polar residues" evidence="7">
    <location>
        <begin position="124"/>
        <end position="142"/>
    </location>
</feature>
<keyword evidence="5 6" id="KW-0539">Nucleus</keyword>
<evidence type="ECO:0000256" key="7">
    <source>
        <dbReference type="SAM" id="MobiDB-lite"/>
    </source>
</evidence>
<dbReference type="GO" id="GO:0003677">
    <property type="term" value="F:DNA binding"/>
    <property type="evidence" value="ECO:0007669"/>
    <property type="project" value="InterPro"/>
</dbReference>